<feature type="non-terminal residue" evidence="2">
    <location>
        <position position="198"/>
    </location>
</feature>
<dbReference type="Proteomes" id="UP000092124">
    <property type="component" value="Unassembled WGS sequence"/>
</dbReference>
<feature type="compositionally biased region" description="Basic and acidic residues" evidence="1">
    <location>
        <begin position="39"/>
        <end position="51"/>
    </location>
</feature>
<dbReference type="EMBL" id="LZPO01027385">
    <property type="protein sequence ID" value="OBS78801.1"/>
    <property type="molecule type" value="Genomic_DNA"/>
</dbReference>
<keyword evidence="3" id="KW-1185">Reference proteome</keyword>
<gene>
    <name evidence="2" type="ORF">A6R68_18820</name>
</gene>
<comment type="caution">
    <text evidence="2">The sequence shown here is derived from an EMBL/GenBank/DDBJ whole genome shotgun (WGS) entry which is preliminary data.</text>
</comment>
<evidence type="ECO:0000256" key="1">
    <source>
        <dbReference type="SAM" id="MobiDB-lite"/>
    </source>
</evidence>
<evidence type="ECO:0000313" key="2">
    <source>
        <dbReference type="EMBL" id="OBS78801.1"/>
    </source>
</evidence>
<accession>A0A1A6HKJ3</accession>
<name>A0A1A6HKJ3_NEOLE</name>
<dbReference type="AlphaFoldDB" id="A0A1A6HKJ3"/>
<sequence length="198" mass="21383">MPRAQLPTLVQAQAIAPVYIKEILSPKSTQAESVSVAPSKEDAVHRQKDRHCSMQTPRRVIPCIQCRIVQGIGSSAPVMLAEVWVRPAYVRTENELGLENLEFVQFRIQALGVRFTAELCSMNKLSWPEEPGQCCGADPSLQDSAAVFTSSNGNHGLGCDATRPDPITRPEAAPGAQLPICGAQQLEGIGEIALLINL</sequence>
<organism evidence="2 3">
    <name type="scientific">Neotoma lepida</name>
    <name type="common">Desert woodrat</name>
    <dbReference type="NCBI Taxonomy" id="56216"/>
    <lineage>
        <taxon>Eukaryota</taxon>
        <taxon>Metazoa</taxon>
        <taxon>Chordata</taxon>
        <taxon>Craniata</taxon>
        <taxon>Vertebrata</taxon>
        <taxon>Euteleostomi</taxon>
        <taxon>Mammalia</taxon>
        <taxon>Eutheria</taxon>
        <taxon>Euarchontoglires</taxon>
        <taxon>Glires</taxon>
        <taxon>Rodentia</taxon>
        <taxon>Myomorpha</taxon>
        <taxon>Muroidea</taxon>
        <taxon>Cricetidae</taxon>
        <taxon>Neotominae</taxon>
        <taxon>Neotoma</taxon>
    </lineage>
</organism>
<reference evidence="2 3" key="1">
    <citation type="submission" date="2016-06" db="EMBL/GenBank/DDBJ databases">
        <title>The Draft Genome Sequence and Annotation of the Desert Woodrat Neotoma lepida.</title>
        <authorList>
            <person name="Campbell M."/>
            <person name="Oakeson K.F."/>
            <person name="Yandell M."/>
            <person name="Halpert J.R."/>
            <person name="Dearing D."/>
        </authorList>
    </citation>
    <scope>NUCLEOTIDE SEQUENCE [LARGE SCALE GENOMIC DNA]</scope>
    <source>
        <strain evidence="2">417</strain>
        <tissue evidence="2">Liver</tissue>
    </source>
</reference>
<evidence type="ECO:0000313" key="3">
    <source>
        <dbReference type="Proteomes" id="UP000092124"/>
    </source>
</evidence>
<proteinExistence type="predicted"/>
<protein>
    <submittedName>
        <fullName evidence="2">Uncharacterized protein</fullName>
    </submittedName>
</protein>
<feature type="region of interest" description="Disordered" evidence="1">
    <location>
        <begin position="31"/>
        <end position="51"/>
    </location>
</feature>